<dbReference type="Gene3D" id="3.40.50.150">
    <property type="entry name" value="Vaccinia Virus protein VP39"/>
    <property type="match status" value="2"/>
</dbReference>
<name>A0A6N2KJR8_SALVM</name>
<evidence type="ECO:0000256" key="3">
    <source>
        <dbReference type="ARBA" id="ARBA00022603"/>
    </source>
</evidence>
<comment type="catalytic activity">
    <reaction evidence="7">
        <text>N-methylethanolamine phosphate + S-adenosyl-L-methionine = N,N-dimethylethanolamine phosphate + S-adenosyl-L-homocysteine + H(+)</text>
        <dbReference type="Rhea" id="RHEA:25321"/>
        <dbReference type="ChEBI" id="CHEBI:15378"/>
        <dbReference type="ChEBI" id="CHEBI:57781"/>
        <dbReference type="ChEBI" id="CHEBI:57856"/>
        <dbReference type="ChEBI" id="CHEBI:58641"/>
        <dbReference type="ChEBI" id="CHEBI:59789"/>
        <dbReference type="EC" id="2.1.1.103"/>
    </reaction>
    <physiologicalReaction direction="left-to-right" evidence="7">
        <dbReference type="Rhea" id="RHEA:25322"/>
    </physiologicalReaction>
</comment>
<dbReference type="EC" id="2.1.1.103" evidence="5"/>
<comment type="catalytic activity">
    <reaction evidence="6">
        <text>N,N-dimethylethanolamine phosphate + S-adenosyl-L-methionine = phosphocholine + S-adenosyl-L-homocysteine + H(+)</text>
        <dbReference type="Rhea" id="RHEA:25325"/>
        <dbReference type="ChEBI" id="CHEBI:15378"/>
        <dbReference type="ChEBI" id="CHEBI:57856"/>
        <dbReference type="ChEBI" id="CHEBI:58641"/>
        <dbReference type="ChEBI" id="CHEBI:59789"/>
        <dbReference type="ChEBI" id="CHEBI:295975"/>
        <dbReference type="EC" id="2.1.1.103"/>
    </reaction>
    <physiologicalReaction direction="left-to-right" evidence="6">
        <dbReference type="Rhea" id="RHEA:25326"/>
    </physiologicalReaction>
</comment>
<dbReference type="Pfam" id="PF13847">
    <property type="entry name" value="Methyltransf_31"/>
    <property type="match status" value="1"/>
</dbReference>
<evidence type="ECO:0000256" key="2">
    <source>
        <dbReference type="ARBA" id="ARBA00005189"/>
    </source>
</evidence>
<gene>
    <name evidence="9" type="ORF">SVIM_LOCUS57169</name>
</gene>
<dbReference type="InterPro" id="IPR029063">
    <property type="entry name" value="SAM-dependent_MTases_sf"/>
</dbReference>
<evidence type="ECO:0000256" key="5">
    <source>
        <dbReference type="ARBA" id="ARBA00035674"/>
    </source>
</evidence>
<accession>A0A6N2KJR8</accession>
<evidence type="ECO:0000313" key="9">
    <source>
        <dbReference type="EMBL" id="VFU25291.1"/>
    </source>
</evidence>
<keyword evidence="4" id="KW-0808">Transferase</keyword>
<evidence type="ECO:0000256" key="7">
    <source>
        <dbReference type="ARBA" id="ARBA00047841"/>
    </source>
</evidence>
<dbReference type="CDD" id="cd02440">
    <property type="entry name" value="AdoMet_MTases"/>
    <property type="match status" value="1"/>
</dbReference>
<comment type="pathway">
    <text evidence="2">Lipid metabolism.</text>
</comment>
<keyword evidence="3" id="KW-0489">Methyltransferase</keyword>
<dbReference type="SUPFAM" id="SSF53335">
    <property type="entry name" value="S-adenosyl-L-methionine-dependent methyltransferases"/>
    <property type="match status" value="1"/>
</dbReference>
<dbReference type="AlphaFoldDB" id="A0A6N2KJR8"/>
<evidence type="ECO:0000259" key="8">
    <source>
        <dbReference type="Pfam" id="PF13847"/>
    </source>
</evidence>
<dbReference type="GO" id="GO:0000234">
    <property type="term" value="F:phosphoethanolamine N-methyltransferase activity"/>
    <property type="evidence" value="ECO:0007669"/>
    <property type="project" value="UniProtKB-EC"/>
</dbReference>
<protein>
    <recommendedName>
        <fullName evidence="5">phosphoethanolamine N-methyltransferase</fullName>
        <ecNumber evidence="5">2.1.1.103</ecNumber>
    </recommendedName>
</protein>
<feature type="domain" description="Methyltransferase" evidence="8">
    <location>
        <begin position="101"/>
        <end position="208"/>
    </location>
</feature>
<dbReference type="EMBL" id="CAADRP010000224">
    <property type="protein sequence ID" value="VFU25291.1"/>
    <property type="molecule type" value="Genomic_DNA"/>
</dbReference>
<evidence type="ECO:0000256" key="6">
    <source>
        <dbReference type="ARBA" id="ARBA00047619"/>
    </source>
</evidence>
<reference evidence="9" key="1">
    <citation type="submission" date="2019-03" db="EMBL/GenBank/DDBJ databases">
        <authorList>
            <person name="Mank J."/>
            <person name="Almeida P."/>
        </authorList>
    </citation>
    <scope>NUCLEOTIDE SEQUENCE</scope>
    <source>
        <strain evidence="9">78183</strain>
    </source>
</reference>
<dbReference type="PANTHER" id="PTHR44307:SF2">
    <property type="entry name" value="PHOSPHOETHANOLAMINE METHYLTRANSFERASE ISOFORM X1"/>
    <property type="match status" value="1"/>
</dbReference>
<comment type="pathway">
    <text evidence="1">Phospholipid metabolism; phosphatidylcholine biosynthesis.</text>
</comment>
<dbReference type="GO" id="GO:0032259">
    <property type="term" value="P:methylation"/>
    <property type="evidence" value="ECO:0007669"/>
    <property type="project" value="UniProtKB-KW"/>
</dbReference>
<sequence>MVKWVKVGGFIFFRESCFHQSGDSKRKYNPTHYREPRFYTKICWTWQKVSSHDDKGFQRFLDNVQYKSNGILRYERVFGQGFVSTGGMETTKEFVEKLDLKPGQKVLDVGCGIGGGDFYMAEKFDVDVVGIDLSINMISFALERAIGLECSVEFEVADCTTKTYPDNTFDVVYSRDTILHIQDKPALFRSFFKWLKPGGKVLISDYCKSAGTPSPEFAEYIKQRGYDLHDVKAYGQGCGFDEVIAEDRTDQEDYNDIVGGWKAKLIRSSSGEQRWGLFIAKKK</sequence>
<proteinExistence type="predicted"/>
<evidence type="ECO:0000256" key="4">
    <source>
        <dbReference type="ARBA" id="ARBA00022679"/>
    </source>
</evidence>
<organism evidence="9">
    <name type="scientific">Salix viminalis</name>
    <name type="common">Common osier</name>
    <name type="synonym">Basket willow</name>
    <dbReference type="NCBI Taxonomy" id="40686"/>
    <lineage>
        <taxon>Eukaryota</taxon>
        <taxon>Viridiplantae</taxon>
        <taxon>Streptophyta</taxon>
        <taxon>Embryophyta</taxon>
        <taxon>Tracheophyta</taxon>
        <taxon>Spermatophyta</taxon>
        <taxon>Magnoliopsida</taxon>
        <taxon>eudicotyledons</taxon>
        <taxon>Gunneridae</taxon>
        <taxon>Pentapetalae</taxon>
        <taxon>rosids</taxon>
        <taxon>fabids</taxon>
        <taxon>Malpighiales</taxon>
        <taxon>Salicaceae</taxon>
        <taxon>Saliceae</taxon>
        <taxon>Salix</taxon>
    </lineage>
</organism>
<evidence type="ECO:0000256" key="1">
    <source>
        <dbReference type="ARBA" id="ARBA00004969"/>
    </source>
</evidence>
<dbReference type="InterPro" id="IPR025714">
    <property type="entry name" value="Methyltranfer_dom"/>
</dbReference>
<dbReference type="PANTHER" id="PTHR44307">
    <property type="entry name" value="PHOSPHOETHANOLAMINE METHYLTRANSFERASE"/>
    <property type="match status" value="1"/>
</dbReference>